<name>A0A2I1EGD0_9GLOM</name>
<evidence type="ECO:0000313" key="2">
    <source>
        <dbReference type="Proteomes" id="UP000232722"/>
    </source>
</evidence>
<evidence type="ECO:0000313" key="1">
    <source>
        <dbReference type="EMBL" id="PKC15508.1"/>
    </source>
</evidence>
<sequence length="73" mass="8644">MDEMDNDGMELPKRNYNFLTKKLFMTLCKVHLENPKNNNQNIDSENKVVSENDEYEVINFASPNFNDKPKYLI</sequence>
<proteinExistence type="predicted"/>
<dbReference type="Proteomes" id="UP000232722">
    <property type="component" value="Unassembled WGS sequence"/>
</dbReference>
<organism evidence="1 2">
    <name type="scientific">Rhizophagus irregularis</name>
    <dbReference type="NCBI Taxonomy" id="588596"/>
    <lineage>
        <taxon>Eukaryota</taxon>
        <taxon>Fungi</taxon>
        <taxon>Fungi incertae sedis</taxon>
        <taxon>Mucoromycota</taxon>
        <taxon>Glomeromycotina</taxon>
        <taxon>Glomeromycetes</taxon>
        <taxon>Glomerales</taxon>
        <taxon>Glomeraceae</taxon>
        <taxon>Rhizophagus</taxon>
    </lineage>
</organism>
<protein>
    <submittedName>
        <fullName evidence="1">Uncharacterized protein</fullName>
    </submittedName>
</protein>
<accession>A0A2I1EGD0</accession>
<gene>
    <name evidence="1" type="ORF">RhiirA5_408131</name>
</gene>
<dbReference type="VEuPathDB" id="FungiDB:RhiirFUN_017200"/>
<comment type="caution">
    <text evidence="1">The sequence shown here is derived from an EMBL/GenBank/DDBJ whole genome shotgun (WGS) entry which is preliminary data.</text>
</comment>
<dbReference type="AlphaFoldDB" id="A0A2I1EGD0"/>
<dbReference type="EMBL" id="LLXJ01000085">
    <property type="protein sequence ID" value="PKC15508.1"/>
    <property type="molecule type" value="Genomic_DNA"/>
</dbReference>
<reference evidence="1 2" key="1">
    <citation type="submission" date="2016-04" db="EMBL/GenBank/DDBJ databases">
        <title>Genome analyses suggest a sexual origin of heterokaryosis in a supposedly ancient asexual fungus.</title>
        <authorList>
            <person name="Ropars J."/>
            <person name="Sedzielewska K."/>
            <person name="Noel J."/>
            <person name="Charron P."/>
            <person name="Farinelli L."/>
            <person name="Marton T."/>
            <person name="Kruger M."/>
            <person name="Pelin A."/>
            <person name="Brachmann A."/>
            <person name="Corradi N."/>
        </authorList>
    </citation>
    <scope>NUCLEOTIDE SEQUENCE [LARGE SCALE GENOMIC DNA]</scope>
    <source>
        <strain evidence="1 2">A5</strain>
    </source>
</reference>
<reference evidence="1 2" key="2">
    <citation type="submission" date="2017-09" db="EMBL/GenBank/DDBJ databases">
        <title>Extensive intraspecific genome diversity in a model arbuscular mycorrhizal fungus.</title>
        <authorList>
            <person name="Chen E.C."/>
            <person name="Morin E."/>
            <person name="Beaudet D."/>
            <person name="Noel J."/>
            <person name="Ndikumana S."/>
            <person name="Charron P."/>
            <person name="St-Onge C."/>
            <person name="Giorgi J."/>
            <person name="Grigoriev I.V."/>
            <person name="Roux C."/>
            <person name="Martin F.M."/>
            <person name="Corradi N."/>
        </authorList>
    </citation>
    <scope>NUCLEOTIDE SEQUENCE [LARGE SCALE GENOMIC DNA]</scope>
    <source>
        <strain evidence="1 2">A5</strain>
    </source>
</reference>
<dbReference type="VEuPathDB" id="FungiDB:RhiirA1_454538"/>